<reference evidence="3 4" key="1">
    <citation type="submission" date="2017-10" db="EMBL/GenBank/DDBJ databases">
        <title>The draft genome sequence of Lewinella nigricans NBRC 102662.</title>
        <authorList>
            <person name="Wang K."/>
        </authorList>
    </citation>
    <scope>NUCLEOTIDE SEQUENCE [LARGE SCALE GENOMIC DNA]</scope>
    <source>
        <strain evidence="3 4">NBRC 102662</strain>
    </source>
</reference>
<dbReference type="NCBIfam" id="TIGR04183">
    <property type="entry name" value="Por_Secre_tail"/>
    <property type="match status" value="1"/>
</dbReference>
<keyword evidence="4" id="KW-1185">Reference proteome</keyword>
<evidence type="ECO:0000259" key="2">
    <source>
        <dbReference type="Pfam" id="PF18962"/>
    </source>
</evidence>
<dbReference type="PANTHER" id="PTHR24273">
    <property type="entry name" value="FI04643P-RELATED"/>
    <property type="match status" value="1"/>
</dbReference>
<feature type="transmembrane region" description="Helical" evidence="1">
    <location>
        <begin position="79"/>
        <end position="97"/>
    </location>
</feature>
<accession>A0A2D0N3Q9</accession>
<evidence type="ECO:0000256" key="1">
    <source>
        <dbReference type="SAM" id="Phobius"/>
    </source>
</evidence>
<evidence type="ECO:0000313" key="3">
    <source>
        <dbReference type="EMBL" id="PHN03016.1"/>
    </source>
</evidence>
<name>A0A2D0N3Q9_FLAN2</name>
<evidence type="ECO:0000313" key="4">
    <source>
        <dbReference type="Proteomes" id="UP000223913"/>
    </source>
</evidence>
<feature type="domain" description="Secretion system C-terminal sorting" evidence="2">
    <location>
        <begin position="1010"/>
        <end position="1084"/>
    </location>
</feature>
<keyword evidence="1" id="KW-1133">Transmembrane helix</keyword>
<dbReference type="Proteomes" id="UP000223913">
    <property type="component" value="Unassembled WGS sequence"/>
</dbReference>
<dbReference type="PANTHER" id="PTHR24273:SF32">
    <property type="entry name" value="HYALIN"/>
    <property type="match status" value="1"/>
</dbReference>
<dbReference type="EMBL" id="PDUD01000034">
    <property type="protein sequence ID" value="PHN03016.1"/>
    <property type="molecule type" value="Genomic_DNA"/>
</dbReference>
<keyword evidence="1" id="KW-0812">Transmembrane</keyword>
<dbReference type="InterPro" id="IPR026444">
    <property type="entry name" value="Secre_tail"/>
</dbReference>
<keyword evidence="1" id="KW-0472">Membrane</keyword>
<gene>
    <name evidence="3" type="ORF">CRP01_28440</name>
</gene>
<organism evidence="3 4">
    <name type="scientific">Flavilitoribacter nigricans (strain ATCC 23147 / DSM 23189 / NBRC 102662 / NCIMB 1420 / SS-2)</name>
    <name type="common">Lewinella nigricans</name>
    <dbReference type="NCBI Taxonomy" id="1122177"/>
    <lineage>
        <taxon>Bacteria</taxon>
        <taxon>Pseudomonadati</taxon>
        <taxon>Bacteroidota</taxon>
        <taxon>Saprospiria</taxon>
        <taxon>Saprospirales</taxon>
        <taxon>Lewinellaceae</taxon>
        <taxon>Flavilitoribacter</taxon>
    </lineage>
</organism>
<dbReference type="AlphaFoldDB" id="A0A2D0N3Q9"/>
<proteinExistence type="predicted"/>
<sequence length="1088" mass="111404">MSINSTGGDFVCLTLTGSGLSGWQALIGSMTPHPATGVFPDGVADNFIRHFYKPIEMKLNLYRKQFAGEAPTRMKRSSIFIPLGLVLMCLVLAPAGLQAQIEMTCDGTAQTVAATGALEDLIIPMDTSIAQMEFTVHGADGGFADLANGCVSAGGAGATATAQFDLGDGEGEIPYGSTIRFVVGIAGEKGTGGTVLGTGNTYGGGGGGTGILYKAPDSDEWQVLMVAGGGGGAYQGSVIGICVDSKTGEGGRSVTSGGDGNGANGGQGGMVGSGGMAGGLDGLEMSGGGGGAYTIGEGITCVNLEGSTEVGEGQQGFPLGGAGGGNEGCFGATSRDGGFGFGGGAAGQGGGGGGGGFSGGGGGGSAGRGGGGGSYILNIANNPIIEEGGLSSSTEDGFAQYRCIKNTEPTDEDPVAACIDSTVVVSLNAEGLAVLSPVMVNGDTLNPALDYSLSAVDFNCDSLGERSVTLLVQDEGGRADSCTATIRIVDDLAPEVECPASAEVSCDTNYSVEALGTATAIDNCGDGALDLAEVVEFGDCAADLTITRTWTATDVSGNSSTCTQVVVVTDSTAPTCANCPEDITVSCDEVPDLPELEVDDNCDEAPVVALEVTTTQTESGCSAFSYTETRTWTITDACGNATEHVQVITVVDEVAPECANCPEDMTVSCDAVPEVPELEVSDNCDPDPSVTLDITSTQTDDGSCSQFSYVETRTWTITDACGNATEHVQVITVEDTDAPEITCPPTVTVTCDNDPSEAGFPDVLDNCDPAASFDFEDVVLSGDCDWDCMIERTWTATDACGNSSTCTQMIQQSVLELIEDALSEDLDGDALADPLVIGRLNRHSLTVTLEGAACMLGWMPNNGGTAWPLVREDFVVDGTACTPDGLPIGEDGKMTNPLISETLIMGIKLRLDPSVGEVLLADLDCDIHPIVFQGLPRDPTVADLYKQANLVVGNIIGLPFTAYFADALACINGTYGLCPDDDDATAFGGAGNYPALKLDAGGQHAAEMRVFPNPVRSQLSVDLSAFAGQNGQLRIFNAVGQNVYEQALNEISADPMSIRTNDLSNGLYLLQVRIGDRVLNEQIVVQGK</sequence>
<dbReference type="Pfam" id="PF18962">
    <property type="entry name" value="Por_Secre_tail"/>
    <property type="match status" value="1"/>
</dbReference>
<comment type="caution">
    <text evidence="3">The sequence shown here is derived from an EMBL/GenBank/DDBJ whole genome shotgun (WGS) entry which is preliminary data.</text>
</comment>
<protein>
    <recommendedName>
        <fullName evidence="2">Secretion system C-terminal sorting domain-containing protein</fullName>
    </recommendedName>
</protein>